<evidence type="ECO:0000313" key="3">
    <source>
        <dbReference type="Proteomes" id="UP000218263"/>
    </source>
</evidence>
<dbReference type="RefSeq" id="WP_197706063.1">
    <property type="nucleotide sequence ID" value="NZ_AP017313.1"/>
</dbReference>
<protein>
    <recommendedName>
        <fullName evidence="4">AraC-type arabinose-binding/dimerisation domain-containing protein</fullName>
    </recommendedName>
</protein>
<gene>
    <name evidence="2" type="ORF">MgSA37_00065</name>
</gene>
<dbReference type="SUPFAM" id="SSF51215">
    <property type="entry name" value="Regulatory protein AraC"/>
    <property type="match status" value="1"/>
</dbReference>
<sequence>MINQSDLTLINHQTGEFALKLTSFEDNNPFKDIQCQDCFTFIWIKDGLGKVNADFNEYDFEAGSLFNFSRNQPYKLTAEVPVKGIAIYFHFDFFTYIGISGSCSSTRCLITIYTPLHLPGLIIKNPAF</sequence>
<keyword evidence="1" id="KW-0238">DNA-binding</keyword>
<dbReference type="AlphaFoldDB" id="A0A110B288"/>
<evidence type="ECO:0000313" key="2">
    <source>
        <dbReference type="EMBL" id="BAU51916.1"/>
    </source>
</evidence>
<proteinExistence type="predicted"/>
<dbReference type="KEGG" id="mgot:MgSA37_00065"/>
<dbReference type="Proteomes" id="UP000218263">
    <property type="component" value="Chromosome"/>
</dbReference>
<accession>A0A110B288</accession>
<name>A0A110B288_9SPHI</name>
<evidence type="ECO:0000256" key="1">
    <source>
        <dbReference type="ARBA" id="ARBA00023125"/>
    </source>
</evidence>
<dbReference type="EMBL" id="AP017313">
    <property type="protein sequence ID" value="BAU51916.1"/>
    <property type="molecule type" value="Genomic_DNA"/>
</dbReference>
<reference evidence="2 3" key="1">
    <citation type="submission" date="2015-12" db="EMBL/GenBank/DDBJ databases">
        <title>Genome sequence of Mucilaginibacter gotjawali.</title>
        <authorList>
            <person name="Lee J.S."/>
            <person name="Lee K.C."/>
            <person name="Kim K.K."/>
            <person name="Lee B.W."/>
        </authorList>
    </citation>
    <scope>NUCLEOTIDE SEQUENCE [LARGE SCALE GENOMIC DNA]</scope>
    <source>
        <strain evidence="2 3">SA3-7</strain>
    </source>
</reference>
<evidence type="ECO:0008006" key="4">
    <source>
        <dbReference type="Google" id="ProtNLM"/>
    </source>
</evidence>
<keyword evidence="3" id="KW-1185">Reference proteome</keyword>
<dbReference type="InterPro" id="IPR037923">
    <property type="entry name" value="HTH-like"/>
</dbReference>
<dbReference type="GO" id="GO:0003677">
    <property type="term" value="F:DNA binding"/>
    <property type="evidence" value="ECO:0007669"/>
    <property type="project" value="UniProtKB-KW"/>
</dbReference>
<organism evidence="2 3">
    <name type="scientific">Mucilaginibacter gotjawali</name>
    <dbReference type="NCBI Taxonomy" id="1550579"/>
    <lineage>
        <taxon>Bacteria</taxon>
        <taxon>Pseudomonadati</taxon>
        <taxon>Bacteroidota</taxon>
        <taxon>Sphingobacteriia</taxon>
        <taxon>Sphingobacteriales</taxon>
        <taxon>Sphingobacteriaceae</taxon>
        <taxon>Mucilaginibacter</taxon>
    </lineage>
</organism>